<dbReference type="InterPro" id="IPR008822">
    <property type="entry name" value="Endonuclease_RusA-like"/>
</dbReference>
<proteinExistence type="predicted"/>
<name>A0A382MTY2_9ZZZZ</name>
<evidence type="ECO:0000256" key="1">
    <source>
        <dbReference type="SAM" id="MobiDB-lite"/>
    </source>
</evidence>
<reference evidence="2" key="1">
    <citation type="submission" date="2018-05" db="EMBL/GenBank/DDBJ databases">
        <authorList>
            <person name="Lanie J.A."/>
            <person name="Ng W.-L."/>
            <person name="Kazmierczak K.M."/>
            <person name="Andrzejewski T.M."/>
            <person name="Davidsen T.M."/>
            <person name="Wayne K.J."/>
            <person name="Tettelin H."/>
            <person name="Glass J.I."/>
            <person name="Rusch D."/>
            <person name="Podicherti R."/>
            <person name="Tsui H.-C.T."/>
            <person name="Winkler M.E."/>
        </authorList>
    </citation>
    <scope>NUCLEOTIDE SEQUENCE</scope>
</reference>
<dbReference type="Gene3D" id="3.30.1330.70">
    <property type="entry name" value="Holliday junction resolvase RusA"/>
    <property type="match status" value="1"/>
</dbReference>
<feature type="region of interest" description="Disordered" evidence="1">
    <location>
        <begin position="49"/>
        <end position="69"/>
    </location>
</feature>
<feature type="compositionally biased region" description="Basic and acidic residues" evidence="1">
    <location>
        <begin position="58"/>
        <end position="69"/>
    </location>
</feature>
<dbReference type="GO" id="GO:0000287">
    <property type="term" value="F:magnesium ion binding"/>
    <property type="evidence" value="ECO:0007669"/>
    <property type="project" value="InterPro"/>
</dbReference>
<dbReference type="EMBL" id="UINC01095274">
    <property type="protein sequence ID" value="SVC51227.1"/>
    <property type="molecule type" value="Genomic_DNA"/>
</dbReference>
<dbReference type="AlphaFoldDB" id="A0A382MTY2"/>
<sequence length="112" mass="13276">MTRSDRWKKRPCVVRYWEFADKLRAAADAANFKLGNKVHMEFHIEMPKSWSKKKREKMRGEPHQIPKRMDIDNLQKSVYDILRPDDDGMIYDIQARKFWADNPVIKIGNGNG</sequence>
<accession>A0A382MTY2</accession>
<gene>
    <name evidence="2" type="ORF">METZ01_LOCUS304081</name>
</gene>
<dbReference type="SUPFAM" id="SSF103084">
    <property type="entry name" value="Holliday junction resolvase RusA"/>
    <property type="match status" value="1"/>
</dbReference>
<dbReference type="GO" id="GO:0006281">
    <property type="term" value="P:DNA repair"/>
    <property type="evidence" value="ECO:0007669"/>
    <property type="project" value="InterPro"/>
</dbReference>
<organism evidence="2">
    <name type="scientific">marine metagenome</name>
    <dbReference type="NCBI Taxonomy" id="408172"/>
    <lineage>
        <taxon>unclassified sequences</taxon>
        <taxon>metagenomes</taxon>
        <taxon>ecological metagenomes</taxon>
    </lineage>
</organism>
<evidence type="ECO:0000313" key="2">
    <source>
        <dbReference type="EMBL" id="SVC51227.1"/>
    </source>
</evidence>
<protein>
    <submittedName>
        <fullName evidence="2">Uncharacterized protein</fullName>
    </submittedName>
</protein>
<dbReference type="InterPro" id="IPR036614">
    <property type="entry name" value="RusA-like_sf"/>
</dbReference>
<dbReference type="GO" id="GO:0006310">
    <property type="term" value="P:DNA recombination"/>
    <property type="evidence" value="ECO:0007669"/>
    <property type="project" value="InterPro"/>
</dbReference>
<dbReference type="Pfam" id="PF05866">
    <property type="entry name" value="RusA"/>
    <property type="match status" value="1"/>
</dbReference>